<evidence type="ECO:0000313" key="8">
    <source>
        <dbReference type="Proteomes" id="UP000778951"/>
    </source>
</evidence>
<keyword evidence="2 5" id="KW-0812">Transmembrane</keyword>
<comment type="subcellular location">
    <subcellularLocation>
        <location evidence="1">Membrane</location>
        <topology evidence="1">Multi-pass membrane protein</topology>
    </subcellularLocation>
</comment>
<comment type="caution">
    <text evidence="7">The sequence shown here is derived from an EMBL/GenBank/DDBJ whole genome shotgun (WGS) entry which is preliminary data.</text>
</comment>
<sequence length="92" mass="10601">MNEKPQQYNKILLLLLVYFLGMFGVHQFLAGQQRRGVLYLALSLGAILMAYLRPFLAFFLILALTVLLIIDFVKIIQGKFYHIKGYSLVEGY</sequence>
<keyword evidence="3 5" id="KW-1133">Transmembrane helix</keyword>
<dbReference type="GO" id="GO:0016020">
    <property type="term" value="C:membrane"/>
    <property type="evidence" value="ECO:0007669"/>
    <property type="project" value="UniProtKB-SubCell"/>
</dbReference>
<keyword evidence="8" id="KW-1185">Reference proteome</keyword>
<feature type="domain" description="TM2" evidence="6">
    <location>
        <begin position="6"/>
        <end position="50"/>
    </location>
</feature>
<name>A0A968GG22_9SPIO</name>
<dbReference type="RefSeq" id="WP_167695251.1">
    <property type="nucleotide sequence ID" value="NZ_CP118181.1"/>
</dbReference>
<dbReference type="Pfam" id="PF05154">
    <property type="entry name" value="TM2"/>
    <property type="match status" value="1"/>
</dbReference>
<evidence type="ECO:0000313" key="7">
    <source>
        <dbReference type="EMBL" id="NIZ69151.1"/>
    </source>
</evidence>
<gene>
    <name evidence="7" type="ORF">HCT48_02855</name>
</gene>
<protein>
    <submittedName>
        <fullName evidence="7">NINE protein</fullName>
    </submittedName>
</protein>
<feature type="transmembrane region" description="Helical" evidence="5">
    <location>
        <begin position="12"/>
        <end position="29"/>
    </location>
</feature>
<proteinExistence type="predicted"/>
<dbReference type="Proteomes" id="UP000778951">
    <property type="component" value="Unassembled WGS sequence"/>
</dbReference>
<evidence type="ECO:0000256" key="4">
    <source>
        <dbReference type="ARBA" id="ARBA00023136"/>
    </source>
</evidence>
<dbReference type="InterPro" id="IPR007829">
    <property type="entry name" value="TM2"/>
</dbReference>
<keyword evidence="4 5" id="KW-0472">Membrane</keyword>
<reference evidence="7" key="1">
    <citation type="submission" date="2020-03" db="EMBL/GenBank/DDBJ databases">
        <title>Spirochaetal bacteria isolated from arthropods constitute a novel genus Entomospira genus novum within the order Spirochaetales.</title>
        <authorList>
            <person name="Grana-Miraglia L."/>
            <person name="Sikutova S."/>
            <person name="Fingerle V."/>
            <person name="Sing A."/>
            <person name="Castillo-Ramirez S."/>
            <person name="Margos G."/>
            <person name="Rudolf I."/>
        </authorList>
    </citation>
    <scope>NUCLEOTIDE SEQUENCE</scope>
    <source>
        <strain evidence="7">BR149</strain>
    </source>
</reference>
<evidence type="ECO:0000259" key="6">
    <source>
        <dbReference type="Pfam" id="PF05154"/>
    </source>
</evidence>
<feature type="transmembrane region" description="Helical" evidence="5">
    <location>
        <begin position="58"/>
        <end position="76"/>
    </location>
</feature>
<dbReference type="EMBL" id="JAATLM010000001">
    <property type="protein sequence ID" value="NIZ69151.1"/>
    <property type="molecule type" value="Genomic_DNA"/>
</dbReference>
<dbReference type="AlphaFoldDB" id="A0A968GG22"/>
<evidence type="ECO:0000256" key="3">
    <source>
        <dbReference type="ARBA" id="ARBA00022989"/>
    </source>
</evidence>
<organism evidence="7 8">
    <name type="scientific">Entomospira culicis</name>
    <dbReference type="NCBI Taxonomy" id="2719989"/>
    <lineage>
        <taxon>Bacteria</taxon>
        <taxon>Pseudomonadati</taxon>
        <taxon>Spirochaetota</taxon>
        <taxon>Spirochaetia</taxon>
        <taxon>Spirochaetales</taxon>
        <taxon>Spirochaetaceae</taxon>
        <taxon>Entomospira</taxon>
    </lineage>
</organism>
<evidence type="ECO:0000256" key="2">
    <source>
        <dbReference type="ARBA" id="ARBA00022692"/>
    </source>
</evidence>
<accession>A0A968GG22</accession>
<evidence type="ECO:0000256" key="1">
    <source>
        <dbReference type="ARBA" id="ARBA00004141"/>
    </source>
</evidence>
<evidence type="ECO:0000256" key="5">
    <source>
        <dbReference type="SAM" id="Phobius"/>
    </source>
</evidence>